<dbReference type="Pfam" id="PF20803">
    <property type="entry name" value="PaaX_M"/>
    <property type="match status" value="1"/>
</dbReference>
<evidence type="ECO:0000313" key="9">
    <source>
        <dbReference type="Proteomes" id="UP000318296"/>
    </source>
</evidence>
<dbReference type="SUPFAM" id="SSF143430">
    <property type="entry name" value="TTP0101/SSO1404-like"/>
    <property type="match status" value="1"/>
</dbReference>
<keyword evidence="3" id="KW-0255">Endonuclease</keyword>
<dbReference type="GO" id="GO:0006351">
    <property type="term" value="P:DNA-templated transcription"/>
    <property type="evidence" value="ECO:0007669"/>
    <property type="project" value="TreeGrafter"/>
</dbReference>
<evidence type="ECO:0000256" key="3">
    <source>
        <dbReference type="ARBA" id="ARBA00022759"/>
    </source>
</evidence>
<evidence type="ECO:0000313" key="8">
    <source>
        <dbReference type="EMBL" id="TSC92112.1"/>
    </source>
</evidence>
<evidence type="ECO:0000256" key="6">
    <source>
        <dbReference type="ARBA" id="ARBA00023118"/>
    </source>
</evidence>
<accession>A0A554LGY9</accession>
<keyword evidence="6" id="KW-0051">Antiviral defense</keyword>
<organism evidence="8 9">
    <name type="scientific">Candidatus Berkelbacteria bacterium Licking1014_96</name>
    <dbReference type="NCBI Taxonomy" id="2017149"/>
    <lineage>
        <taxon>Bacteria</taxon>
        <taxon>Candidatus Berkelbacteria</taxon>
    </lineage>
</organism>
<evidence type="ECO:0000256" key="5">
    <source>
        <dbReference type="ARBA" id="ARBA00022842"/>
    </source>
</evidence>
<dbReference type="AlphaFoldDB" id="A0A554LGY9"/>
<dbReference type="Gene3D" id="3.30.70.2650">
    <property type="match status" value="1"/>
</dbReference>
<keyword evidence="4" id="KW-0378">Hydrolase</keyword>
<protein>
    <submittedName>
        <fullName evidence="8">PaaX family transcrtiptional regulator</fullName>
    </submittedName>
</protein>
<gene>
    <name evidence="8" type="ORF">CEN92_121</name>
</gene>
<dbReference type="GO" id="GO:0004521">
    <property type="term" value="F:RNA endonuclease activity"/>
    <property type="evidence" value="ECO:0007669"/>
    <property type="project" value="InterPro"/>
</dbReference>
<dbReference type="InterPro" id="IPR021127">
    <property type="entry name" value="CRISPR_associated_Cas2"/>
</dbReference>
<dbReference type="GO" id="GO:0043571">
    <property type="term" value="P:maintenance of CRISPR repeat elements"/>
    <property type="evidence" value="ECO:0007669"/>
    <property type="project" value="InterPro"/>
</dbReference>
<keyword evidence="5" id="KW-0460">Magnesium</keyword>
<dbReference type="Proteomes" id="UP000318296">
    <property type="component" value="Unassembled WGS sequence"/>
</dbReference>
<reference evidence="8 9" key="1">
    <citation type="submission" date="2017-07" db="EMBL/GenBank/DDBJ databases">
        <title>Mechanisms for carbon and nitrogen cycling indicate functional differentiation within the Candidate Phyla Radiation.</title>
        <authorList>
            <person name="Danczak R.E."/>
            <person name="Johnston M.D."/>
            <person name="Kenah C."/>
            <person name="Slattery M."/>
            <person name="Wrighton K.C."/>
            <person name="Wilkins M.J."/>
        </authorList>
    </citation>
    <scope>NUCLEOTIDE SEQUENCE [LARGE SCALE GENOMIC DNA]</scope>
    <source>
        <strain evidence="8">Licking1014_96</strain>
    </source>
</reference>
<dbReference type="PANTHER" id="PTHR30319:SF1">
    <property type="entry name" value="TRANSCRIPTIONAL REPRESSOR PAAX"/>
    <property type="match status" value="1"/>
</dbReference>
<proteinExistence type="predicted"/>
<evidence type="ECO:0000259" key="7">
    <source>
        <dbReference type="Pfam" id="PF20803"/>
    </source>
</evidence>
<keyword evidence="1" id="KW-0540">Nuclease</keyword>
<comment type="caution">
    <text evidence="8">The sequence shown here is derived from an EMBL/GenBank/DDBJ whole genome shotgun (WGS) entry which is preliminary data.</text>
</comment>
<keyword evidence="2" id="KW-0479">Metal-binding</keyword>
<name>A0A554LGY9_9BACT</name>
<evidence type="ECO:0000256" key="1">
    <source>
        <dbReference type="ARBA" id="ARBA00022722"/>
    </source>
</evidence>
<dbReference type="NCBIfam" id="TIGR01573">
    <property type="entry name" value="cas2"/>
    <property type="match status" value="1"/>
</dbReference>
<dbReference type="InterPro" id="IPR048846">
    <property type="entry name" value="PaaX-like_central"/>
</dbReference>
<evidence type="ECO:0000256" key="4">
    <source>
        <dbReference type="ARBA" id="ARBA00022801"/>
    </source>
</evidence>
<dbReference type="PANTHER" id="PTHR30319">
    <property type="entry name" value="PHENYLACETIC ACID REGULATOR-RELATED TRANSCRIPTIONAL REPRESSOR"/>
    <property type="match status" value="1"/>
</dbReference>
<sequence>MKKHQKKIISLVTKEIILSIFDIKIPIYKFGPKYAISINDVLGIRRDDRTHFLSKVRYWQRQGYINYFVENKEKYIELTAQGRKRLEDETLDEIKIKRRGKWDGKWRVVIFDVPEEYHSTRDLLRLRLKQLGFYRIQMSVYAYPFECAEEIRELSRRLKAKKHVLLMISEIIQNEGKIINYFLKKGVLRRGDLVIQKRK</sequence>
<dbReference type="EMBL" id="VMGH01000016">
    <property type="protein sequence ID" value="TSC92112.1"/>
    <property type="molecule type" value="Genomic_DNA"/>
</dbReference>
<evidence type="ECO:0000256" key="2">
    <source>
        <dbReference type="ARBA" id="ARBA00022723"/>
    </source>
</evidence>
<feature type="domain" description="Transcriptional repressor PaaX-like central Cas2-like" evidence="7">
    <location>
        <begin position="100"/>
        <end position="172"/>
    </location>
</feature>